<dbReference type="STRING" id="857265.WG78_15770"/>
<dbReference type="PANTHER" id="PTHR23355">
    <property type="entry name" value="RIBONUCLEASE"/>
    <property type="match status" value="1"/>
</dbReference>
<dbReference type="GO" id="GO:0006402">
    <property type="term" value="P:mRNA catabolic process"/>
    <property type="evidence" value="ECO:0007669"/>
    <property type="project" value="TreeGrafter"/>
</dbReference>
<reference evidence="2 3" key="1">
    <citation type="submission" date="2015-07" db="EMBL/GenBank/DDBJ databases">
        <title>Draft genome sequence of the Amantichitinum ursilacus IGB-41, a new chitin-degrading bacterium.</title>
        <authorList>
            <person name="Kirstahler P."/>
            <person name="Guenther M."/>
            <person name="Grumaz C."/>
            <person name="Rupp S."/>
            <person name="Zibek S."/>
            <person name="Sohn K."/>
        </authorList>
    </citation>
    <scope>NUCLEOTIDE SEQUENCE [LARGE SCALE GENOMIC DNA]</scope>
    <source>
        <strain evidence="2 3">IGB-41</strain>
    </source>
</reference>
<dbReference type="GO" id="GO:0008859">
    <property type="term" value="F:exoribonuclease II activity"/>
    <property type="evidence" value="ECO:0007669"/>
    <property type="project" value="UniProtKB-EC"/>
</dbReference>
<dbReference type="InterPro" id="IPR050180">
    <property type="entry name" value="RNR_Ribonuclease"/>
</dbReference>
<feature type="domain" description="RNB" evidence="1">
    <location>
        <begin position="235"/>
        <end position="514"/>
    </location>
</feature>
<dbReference type="PATRIC" id="fig|857265.3.peg.3234"/>
<dbReference type="GO" id="GO:0005829">
    <property type="term" value="C:cytosol"/>
    <property type="evidence" value="ECO:0007669"/>
    <property type="project" value="TreeGrafter"/>
</dbReference>
<dbReference type="Proteomes" id="UP000037939">
    <property type="component" value="Unassembled WGS sequence"/>
</dbReference>
<comment type="caution">
    <text evidence="2">The sequence shown here is derived from an EMBL/GenBank/DDBJ whole genome shotgun (WGS) entry which is preliminary data.</text>
</comment>
<proteinExistence type="predicted"/>
<dbReference type="SUPFAM" id="SSF50249">
    <property type="entry name" value="Nucleic acid-binding proteins"/>
    <property type="match status" value="1"/>
</dbReference>
<dbReference type="AlphaFoldDB" id="A0A0N0GM64"/>
<dbReference type="RefSeq" id="WP_053938775.1">
    <property type="nucleotide sequence ID" value="NZ_LAQT01000026.1"/>
</dbReference>
<evidence type="ECO:0000259" key="1">
    <source>
        <dbReference type="SMART" id="SM00955"/>
    </source>
</evidence>
<protein>
    <submittedName>
        <fullName evidence="2">Exoribonuclease 2</fullName>
        <ecNumber evidence="2">3.1.13.1</ecNumber>
    </submittedName>
</protein>
<evidence type="ECO:0000313" key="3">
    <source>
        <dbReference type="Proteomes" id="UP000037939"/>
    </source>
</evidence>
<organism evidence="2 3">
    <name type="scientific">Amantichitinum ursilacus</name>
    <dbReference type="NCBI Taxonomy" id="857265"/>
    <lineage>
        <taxon>Bacteria</taxon>
        <taxon>Pseudomonadati</taxon>
        <taxon>Pseudomonadota</taxon>
        <taxon>Betaproteobacteria</taxon>
        <taxon>Neisseriales</taxon>
        <taxon>Chitinibacteraceae</taxon>
        <taxon>Amantichitinum</taxon>
    </lineage>
</organism>
<dbReference type="GO" id="GO:0003723">
    <property type="term" value="F:RNA binding"/>
    <property type="evidence" value="ECO:0007669"/>
    <property type="project" value="InterPro"/>
</dbReference>
<dbReference type="EC" id="3.1.13.1" evidence="2"/>
<dbReference type="InterPro" id="IPR001900">
    <property type="entry name" value="RNase_II/R"/>
</dbReference>
<dbReference type="Pfam" id="PF00773">
    <property type="entry name" value="RNB"/>
    <property type="match status" value="1"/>
</dbReference>
<dbReference type="InterPro" id="IPR012340">
    <property type="entry name" value="NA-bd_OB-fold"/>
</dbReference>
<accession>A0A0N0GM64</accession>
<dbReference type="EMBL" id="LAQT01000026">
    <property type="protein sequence ID" value="KPC50768.1"/>
    <property type="molecule type" value="Genomic_DNA"/>
</dbReference>
<keyword evidence="2" id="KW-0378">Hydrolase</keyword>
<keyword evidence="3" id="KW-1185">Reference proteome</keyword>
<name>A0A0N0GM64_9NEIS</name>
<dbReference type="OrthoDB" id="5288992at2"/>
<dbReference type="SMART" id="SM00955">
    <property type="entry name" value="RNB"/>
    <property type="match status" value="1"/>
</dbReference>
<sequence length="618" mass="69171">MHVFYEEEGGFKVATVKESQTASLMVEDVRGKRSKVKAANVLLRFERPGLDTIMVEAEQLAADIDIDLLWESCGEHEFGFEELAAEYFGANPNAQSQIAVVLRIVAFPMYFYKKGRGRYKAAPAENVKAALAGLERKQREAAQMAEWQAELVAGKIPEAFMPQLNKLLHRPDKNSLEYKAIAAAADAQHIAPLRLLQNVGAIPDVAEYFLQGFLMETFPKGREAQMAGEIVMPDDLPLADVQAFSIDDVTTTEIDDALSLKKLPNGNWQVGIHIAAPALGILPGTPLDKEVFDRLSTVYFPGDKITMLPDEAVDVFTLKEGSARPALSMYLEVSPGYDILSHRSKVERVPVVANLRHDQIEAHFNEETAGQQDGPDFPWKTELTFLWRMAGEMEGRRGRSDPPPGPPRVDYSFYVDVLESGEKRVRILPRKRGSPMDKLVAEMMILVNSQWGKDLKEAEVAAIYRVQNNGRVRMTTQPGPHVGLGVEFYAWSSSPLRRAVDFINQQQLIAMINGSTPRFQRNDAELFAAIGAFDEAYAAYADFQDKMERYWCLRYLEQENKNEFSAMVIKENLVRVDGMPLMLRVSGLPELPAGTSVALQRLKTDWLELGLDCRLATI</sequence>
<dbReference type="PANTHER" id="PTHR23355:SF9">
    <property type="entry name" value="DIS3-LIKE EXONUCLEASE 2"/>
    <property type="match status" value="1"/>
</dbReference>
<evidence type="ECO:0000313" key="2">
    <source>
        <dbReference type="EMBL" id="KPC50768.1"/>
    </source>
</evidence>
<gene>
    <name evidence="2" type="primary">rnb</name>
    <name evidence="2" type="ORF">WG78_15770</name>
</gene>